<protein>
    <recommendedName>
        <fullName evidence="2">Alpha-2-macroglobulin domain-containing protein</fullName>
    </recommendedName>
</protein>
<comment type="caution">
    <text evidence="1">The sequence shown here is derived from an EMBL/GenBank/DDBJ whole genome shotgun (WGS) entry which is preliminary data.</text>
</comment>
<accession>A0A0F8WIG5</accession>
<reference evidence="1" key="1">
    <citation type="journal article" date="2015" name="Nature">
        <title>Complex archaea that bridge the gap between prokaryotes and eukaryotes.</title>
        <authorList>
            <person name="Spang A."/>
            <person name="Saw J.H."/>
            <person name="Jorgensen S.L."/>
            <person name="Zaremba-Niedzwiedzka K."/>
            <person name="Martijn J."/>
            <person name="Lind A.E."/>
            <person name="van Eijk R."/>
            <person name="Schleper C."/>
            <person name="Guy L."/>
            <person name="Ettema T.J."/>
        </authorList>
    </citation>
    <scope>NUCLEOTIDE SEQUENCE</scope>
</reference>
<proteinExistence type="predicted"/>
<feature type="non-terminal residue" evidence="1">
    <location>
        <position position="352"/>
    </location>
</feature>
<sequence>LNKAQTFLKNMFTRVSANDNDAKATILHALSANGAAEFAHVNRLHRERNRLSAPALAYMALAFANLKRKDFAGELLDVLVTKGKAGGFATKKTMHWPGSTAHPWLNDQVETTALAALALMRVRPASPMIKKAAAFLMSRRGTFGFVPAKARGPAVGALAAYYAAGKFAEADYRLTMLVNGKEFRTLASRGAKPTVQFAVPQEMLVKGRNTVEFRVQGRGEFAYGVTIRGFSTDLKDPRSWPSPYVRRRYYRHGTLEYRGRPIGASSTSPVKNAEIGQRVKVFVDVYTSSSYRSYMVVEEYFPAGTMLVDGSLRGSFVYHEVHPGKIVTYFPAGRYISDFHYELVGNATGTYR</sequence>
<dbReference type="SUPFAM" id="SSF48239">
    <property type="entry name" value="Terpenoid cyclases/Protein prenyltransferases"/>
    <property type="match status" value="1"/>
</dbReference>
<evidence type="ECO:0000313" key="1">
    <source>
        <dbReference type="EMBL" id="KKK56418.1"/>
    </source>
</evidence>
<dbReference type="EMBL" id="LAZR01065006">
    <property type="protein sequence ID" value="KKK56418.1"/>
    <property type="molecule type" value="Genomic_DNA"/>
</dbReference>
<gene>
    <name evidence="1" type="ORF">LCGC14_3064730</name>
</gene>
<dbReference type="AlphaFoldDB" id="A0A0F8WIG5"/>
<organism evidence="1">
    <name type="scientific">marine sediment metagenome</name>
    <dbReference type="NCBI Taxonomy" id="412755"/>
    <lineage>
        <taxon>unclassified sequences</taxon>
        <taxon>metagenomes</taxon>
        <taxon>ecological metagenomes</taxon>
    </lineage>
</organism>
<dbReference type="Gene3D" id="1.50.10.20">
    <property type="match status" value="1"/>
</dbReference>
<dbReference type="InterPro" id="IPR008930">
    <property type="entry name" value="Terpenoid_cyclase/PrenylTrfase"/>
</dbReference>
<name>A0A0F8WIG5_9ZZZZ</name>
<evidence type="ECO:0008006" key="2">
    <source>
        <dbReference type="Google" id="ProtNLM"/>
    </source>
</evidence>
<feature type="non-terminal residue" evidence="1">
    <location>
        <position position="1"/>
    </location>
</feature>